<gene>
    <name evidence="1" type="ORF">RF11_01610</name>
</gene>
<evidence type="ECO:0000313" key="1">
    <source>
        <dbReference type="EMBL" id="KII70157.1"/>
    </source>
</evidence>
<dbReference type="AlphaFoldDB" id="A0A0C2N8C9"/>
<dbReference type="Proteomes" id="UP000031668">
    <property type="component" value="Unassembled WGS sequence"/>
</dbReference>
<organism evidence="1 2">
    <name type="scientific">Thelohanellus kitauei</name>
    <name type="common">Myxosporean</name>
    <dbReference type="NCBI Taxonomy" id="669202"/>
    <lineage>
        <taxon>Eukaryota</taxon>
        <taxon>Metazoa</taxon>
        <taxon>Cnidaria</taxon>
        <taxon>Myxozoa</taxon>
        <taxon>Myxosporea</taxon>
        <taxon>Bivalvulida</taxon>
        <taxon>Platysporina</taxon>
        <taxon>Myxobolidae</taxon>
        <taxon>Thelohanellus</taxon>
    </lineage>
</organism>
<proteinExistence type="predicted"/>
<name>A0A0C2N8C9_THEKT</name>
<dbReference type="EMBL" id="JWZT01002159">
    <property type="protein sequence ID" value="KII70157.1"/>
    <property type="molecule type" value="Genomic_DNA"/>
</dbReference>
<protein>
    <submittedName>
        <fullName evidence="1">Uncharacterized protein</fullName>
    </submittedName>
</protein>
<comment type="caution">
    <text evidence="1">The sequence shown here is derived from an EMBL/GenBank/DDBJ whole genome shotgun (WGS) entry which is preliminary data.</text>
</comment>
<reference evidence="1 2" key="1">
    <citation type="journal article" date="2014" name="Genome Biol. Evol.">
        <title>The genome of the myxosporean Thelohanellus kitauei shows adaptations to nutrient acquisition within its fish host.</title>
        <authorList>
            <person name="Yang Y."/>
            <person name="Xiong J."/>
            <person name="Zhou Z."/>
            <person name="Huo F."/>
            <person name="Miao W."/>
            <person name="Ran C."/>
            <person name="Liu Y."/>
            <person name="Zhang J."/>
            <person name="Feng J."/>
            <person name="Wang M."/>
            <person name="Wang M."/>
            <person name="Wang L."/>
            <person name="Yao B."/>
        </authorList>
    </citation>
    <scope>NUCLEOTIDE SEQUENCE [LARGE SCALE GENOMIC DNA]</scope>
    <source>
        <strain evidence="1">Wuqing</strain>
    </source>
</reference>
<sequence>MDVYKFRMSQIQTKDSKDDLIFSKLISATIEITRRALQAHSGEVIPTSYNVLSHFLIYLGVKKFKDWEYLSEINDGRISLVLTRNISHTAYLIFLKKINSYIPQNGYSDKM</sequence>
<accession>A0A0C2N8C9</accession>
<keyword evidence="2" id="KW-1185">Reference proteome</keyword>
<evidence type="ECO:0000313" key="2">
    <source>
        <dbReference type="Proteomes" id="UP000031668"/>
    </source>
</evidence>